<name>Q2R7E7_ORYSJ</name>
<sequence length="169" mass="18741">MDLRGRDLAAELNLEFTTARSRDLEVAAAGDLGAEGEGGGGCSLGPSRSRWSPTTLRPDLAPRISGRQRGGGRRPWDRGRRRRRLEHGGRPDPVVPNHMETGSGGKEHVVAKRWQLVTLGRAQRRRRPRDPGGRRRAKEMATRSWEGGRGSRLSEGRGQRPAVDRKVEE</sequence>
<evidence type="ECO:0000313" key="3">
    <source>
        <dbReference type="Proteomes" id="UP000000763"/>
    </source>
</evidence>
<evidence type="ECO:0000313" key="2">
    <source>
        <dbReference type="EMBL" id="AAX96458.1"/>
    </source>
</evidence>
<dbReference type="AlphaFoldDB" id="Q2R7E7"/>
<reference evidence="3" key="2">
    <citation type="journal article" date="2008" name="Nucleic Acids Res.">
        <title>The rice annotation project database (RAP-DB): 2008 update.</title>
        <authorList>
            <consortium name="The rice annotation project (RAP)"/>
        </authorList>
    </citation>
    <scope>GENOME REANNOTATION</scope>
    <source>
        <strain evidence="3">cv. Nipponbare</strain>
    </source>
</reference>
<feature type="compositionally biased region" description="Basic and acidic residues" evidence="1">
    <location>
        <begin position="129"/>
        <end position="141"/>
    </location>
</feature>
<proteinExistence type="predicted"/>
<gene>
    <name evidence="2" type="ordered locus">LOC_Os11g16850</name>
</gene>
<dbReference type="Proteomes" id="UP000000763">
    <property type="component" value="Chromosome 11"/>
</dbReference>
<organism evidence="2 3">
    <name type="scientific">Oryza sativa subsp. japonica</name>
    <name type="common">Rice</name>
    <dbReference type="NCBI Taxonomy" id="39947"/>
    <lineage>
        <taxon>Eukaryota</taxon>
        <taxon>Viridiplantae</taxon>
        <taxon>Streptophyta</taxon>
        <taxon>Embryophyta</taxon>
        <taxon>Tracheophyta</taxon>
        <taxon>Spermatophyta</taxon>
        <taxon>Magnoliopsida</taxon>
        <taxon>Liliopsida</taxon>
        <taxon>Poales</taxon>
        <taxon>Poaceae</taxon>
        <taxon>BOP clade</taxon>
        <taxon>Oryzoideae</taxon>
        <taxon>Oryzeae</taxon>
        <taxon>Oryzinae</taxon>
        <taxon>Oryza</taxon>
        <taxon>Oryza sativa</taxon>
    </lineage>
</organism>
<accession>Q2R7E7</accession>
<feature type="region of interest" description="Disordered" evidence="1">
    <location>
        <begin position="30"/>
        <end position="169"/>
    </location>
</feature>
<feature type="compositionally biased region" description="Gly residues" evidence="1">
    <location>
        <begin position="33"/>
        <end position="43"/>
    </location>
</feature>
<protein>
    <submittedName>
        <fullName evidence="2">Uncharacterized protein</fullName>
    </submittedName>
</protein>
<dbReference type="EMBL" id="AC135498">
    <property type="protein sequence ID" value="AAX96458.1"/>
    <property type="molecule type" value="Genomic_DNA"/>
</dbReference>
<feature type="compositionally biased region" description="Basic and acidic residues" evidence="1">
    <location>
        <begin position="152"/>
        <end position="169"/>
    </location>
</feature>
<evidence type="ECO:0000256" key="1">
    <source>
        <dbReference type="SAM" id="MobiDB-lite"/>
    </source>
</evidence>
<reference evidence="3" key="1">
    <citation type="journal article" date="2005" name="Nature">
        <title>The map-based sequence of the rice genome.</title>
        <authorList>
            <consortium name="International rice genome sequencing project (IRGSP)"/>
            <person name="Matsumoto T."/>
            <person name="Wu J."/>
            <person name="Kanamori H."/>
            <person name="Katayose Y."/>
            <person name="Fujisawa M."/>
            <person name="Namiki N."/>
            <person name="Mizuno H."/>
            <person name="Yamamoto K."/>
            <person name="Antonio B.A."/>
            <person name="Baba T."/>
            <person name="Sakata K."/>
            <person name="Nagamura Y."/>
            <person name="Aoki H."/>
            <person name="Arikawa K."/>
            <person name="Arita K."/>
            <person name="Bito T."/>
            <person name="Chiden Y."/>
            <person name="Fujitsuka N."/>
            <person name="Fukunaka R."/>
            <person name="Hamada M."/>
            <person name="Harada C."/>
            <person name="Hayashi A."/>
            <person name="Hijishita S."/>
            <person name="Honda M."/>
            <person name="Hosokawa S."/>
            <person name="Ichikawa Y."/>
            <person name="Idonuma A."/>
            <person name="Iijima M."/>
            <person name="Ikeda M."/>
            <person name="Ikeno M."/>
            <person name="Ito K."/>
            <person name="Ito S."/>
            <person name="Ito T."/>
            <person name="Ito Y."/>
            <person name="Ito Y."/>
            <person name="Iwabuchi A."/>
            <person name="Kamiya K."/>
            <person name="Karasawa W."/>
            <person name="Kurita K."/>
            <person name="Katagiri S."/>
            <person name="Kikuta A."/>
            <person name="Kobayashi H."/>
            <person name="Kobayashi N."/>
            <person name="Machita K."/>
            <person name="Maehara T."/>
            <person name="Masukawa M."/>
            <person name="Mizubayashi T."/>
            <person name="Mukai Y."/>
            <person name="Nagasaki H."/>
            <person name="Nagata Y."/>
            <person name="Naito S."/>
            <person name="Nakashima M."/>
            <person name="Nakama Y."/>
            <person name="Nakamichi Y."/>
            <person name="Nakamura M."/>
            <person name="Meguro A."/>
            <person name="Negishi M."/>
            <person name="Ohta I."/>
            <person name="Ohta T."/>
            <person name="Okamoto M."/>
            <person name="Ono N."/>
            <person name="Saji S."/>
            <person name="Sakaguchi M."/>
            <person name="Sakai K."/>
            <person name="Shibata M."/>
            <person name="Shimokawa T."/>
            <person name="Song J."/>
            <person name="Takazaki Y."/>
            <person name="Terasawa K."/>
            <person name="Tsugane M."/>
            <person name="Tsuji K."/>
            <person name="Ueda S."/>
            <person name="Waki K."/>
            <person name="Yamagata H."/>
            <person name="Yamamoto M."/>
            <person name="Yamamoto S."/>
            <person name="Yamane H."/>
            <person name="Yoshiki S."/>
            <person name="Yoshihara R."/>
            <person name="Yukawa K."/>
            <person name="Zhong H."/>
            <person name="Yano M."/>
            <person name="Yuan Q."/>
            <person name="Ouyang S."/>
            <person name="Liu J."/>
            <person name="Jones K.M."/>
            <person name="Gansberger K."/>
            <person name="Moffat K."/>
            <person name="Hill J."/>
            <person name="Bera J."/>
            <person name="Fadrosh D."/>
            <person name="Jin S."/>
            <person name="Johri S."/>
            <person name="Kim M."/>
            <person name="Overton L."/>
            <person name="Reardon M."/>
            <person name="Tsitrin T."/>
            <person name="Vuong H."/>
            <person name="Weaver B."/>
            <person name="Ciecko A."/>
            <person name="Tallon L."/>
            <person name="Jackson J."/>
            <person name="Pai G."/>
            <person name="Aken S.V."/>
            <person name="Utterback T."/>
            <person name="Reidmuller S."/>
            <person name="Feldblyum T."/>
            <person name="Hsiao J."/>
            <person name="Zismann V."/>
            <person name="Iobst S."/>
            <person name="de Vazeille A.R."/>
            <person name="Buell C.R."/>
            <person name="Ying K."/>
            <person name="Li Y."/>
            <person name="Lu T."/>
            <person name="Huang Y."/>
            <person name="Zhao Q."/>
            <person name="Feng Q."/>
            <person name="Zhang L."/>
            <person name="Zhu J."/>
            <person name="Weng Q."/>
            <person name="Mu J."/>
            <person name="Lu Y."/>
            <person name="Fan D."/>
            <person name="Liu Y."/>
            <person name="Guan J."/>
            <person name="Zhang Y."/>
            <person name="Yu S."/>
            <person name="Liu X."/>
            <person name="Zhang Y."/>
            <person name="Hong G."/>
            <person name="Han B."/>
            <person name="Choisne N."/>
            <person name="Demange N."/>
            <person name="Orjeda G."/>
            <person name="Samain S."/>
            <person name="Cattolico L."/>
            <person name="Pelletier E."/>
            <person name="Couloux A."/>
            <person name="Segurens B."/>
            <person name="Wincker P."/>
            <person name="D'Hont A."/>
            <person name="Scarpelli C."/>
            <person name="Weissenbach J."/>
            <person name="Salanoubat M."/>
            <person name="Quetier F."/>
            <person name="Yu Y."/>
            <person name="Kim H.R."/>
            <person name="Rambo T."/>
            <person name="Currie J."/>
            <person name="Collura K."/>
            <person name="Luo M."/>
            <person name="Yang T."/>
            <person name="Ammiraju J.S.S."/>
            <person name="Engler F."/>
            <person name="Soderlund C."/>
            <person name="Wing R.A."/>
            <person name="Palmer L.E."/>
            <person name="de la Bastide M."/>
            <person name="Spiegel L."/>
            <person name="Nascimento L."/>
            <person name="Zutavern T."/>
            <person name="O'Shaughnessy A."/>
            <person name="Dike S."/>
            <person name="Dedhia N."/>
            <person name="Preston R."/>
            <person name="Balija V."/>
            <person name="McCombie W.R."/>
            <person name="Chow T."/>
            <person name="Chen H."/>
            <person name="Chung M."/>
            <person name="Chen C."/>
            <person name="Shaw J."/>
            <person name="Wu H."/>
            <person name="Hsiao K."/>
            <person name="Chao Y."/>
            <person name="Chu M."/>
            <person name="Cheng C."/>
            <person name="Hour A."/>
            <person name="Lee P."/>
            <person name="Lin S."/>
            <person name="Lin Y."/>
            <person name="Liou J."/>
            <person name="Liu S."/>
            <person name="Hsing Y."/>
            <person name="Raghuvanshi S."/>
            <person name="Mohanty A."/>
            <person name="Bharti A.K."/>
            <person name="Gaur A."/>
            <person name="Gupta V."/>
            <person name="Kumar D."/>
            <person name="Ravi V."/>
            <person name="Vij S."/>
            <person name="Kapur A."/>
            <person name="Khurana P."/>
            <person name="Khurana P."/>
            <person name="Khurana J.P."/>
            <person name="Tyagi A.K."/>
            <person name="Gaikwad K."/>
            <person name="Singh A."/>
            <person name="Dalal V."/>
            <person name="Srivastava S."/>
            <person name="Dixit A."/>
            <person name="Pal A.K."/>
            <person name="Ghazi I.A."/>
            <person name="Yadav M."/>
            <person name="Pandit A."/>
            <person name="Bhargava A."/>
            <person name="Sureshbabu K."/>
            <person name="Batra K."/>
            <person name="Sharma T.R."/>
            <person name="Mohapatra T."/>
            <person name="Singh N.K."/>
            <person name="Messing J."/>
            <person name="Nelson A.B."/>
            <person name="Fuks G."/>
            <person name="Kavchok S."/>
            <person name="Keizer G."/>
            <person name="Linton E."/>
            <person name="Llaca V."/>
            <person name="Song R."/>
            <person name="Tanyolac B."/>
            <person name="Young S."/>
            <person name="Ho-Il K."/>
            <person name="Hahn J.H."/>
            <person name="Sangsakoo G."/>
            <person name="Vanavichit A."/>
            <person name="de Mattos Luiz.A.T."/>
            <person name="Zimmer P.D."/>
            <person name="Malone G."/>
            <person name="Dellagostin O."/>
            <person name="de Oliveira A.C."/>
            <person name="Bevan M."/>
            <person name="Bancroft I."/>
            <person name="Minx P."/>
            <person name="Cordum H."/>
            <person name="Wilson R."/>
            <person name="Cheng Z."/>
            <person name="Jin W."/>
            <person name="Jiang J."/>
            <person name="Leong S.A."/>
            <person name="Iwama H."/>
            <person name="Gojobori T."/>
            <person name="Itoh T."/>
            <person name="Niimura Y."/>
            <person name="Fujii Y."/>
            <person name="Habara T."/>
            <person name="Sakai H."/>
            <person name="Sato Y."/>
            <person name="Wilson G."/>
            <person name="Kumar K."/>
            <person name="McCouch S."/>
            <person name="Juretic N."/>
            <person name="Hoen D."/>
            <person name="Wright S."/>
            <person name="Bruskiewich R."/>
            <person name="Bureau T."/>
            <person name="Miyao A."/>
            <person name="Hirochika H."/>
            <person name="Nishikawa T."/>
            <person name="Kadowaki K."/>
            <person name="Sugiura M."/>
            <person name="Burr B."/>
            <person name="Sasaki T."/>
        </authorList>
    </citation>
    <scope>NUCLEOTIDE SEQUENCE [LARGE SCALE GENOMIC DNA]</scope>
    <source>
        <strain evidence="3">cv. Nipponbare</strain>
    </source>
</reference>